<dbReference type="InterPro" id="IPR021955">
    <property type="entry name" value="DUF3572"/>
</dbReference>
<dbReference type="KEGG" id="mtun:MTUNDRAET4_0858"/>
<dbReference type="EMBL" id="LR536450">
    <property type="protein sequence ID" value="VFU07751.1"/>
    <property type="molecule type" value="Genomic_DNA"/>
</dbReference>
<evidence type="ECO:0008006" key="3">
    <source>
        <dbReference type="Google" id="ProtNLM"/>
    </source>
</evidence>
<name>A0A4V6IMD8_METTU</name>
<dbReference type="AlphaFoldDB" id="A0A4V6IMD8"/>
<organism evidence="1 2">
    <name type="scientific">Methylocella tundrae</name>
    <dbReference type="NCBI Taxonomy" id="227605"/>
    <lineage>
        <taxon>Bacteria</taxon>
        <taxon>Pseudomonadati</taxon>
        <taxon>Pseudomonadota</taxon>
        <taxon>Alphaproteobacteria</taxon>
        <taxon>Hyphomicrobiales</taxon>
        <taxon>Beijerinckiaceae</taxon>
        <taxon>Methylocella</taxon>
    </lineage>
</organism>
<evidence type="ECO:0000313" key="1">
    <source>
        <dbReference type="EMBL" id="VFU07751.1"/>
    </source>
</evidence>
<protein>
    <recommendedName>
        <fullName evidence="3">DUF3572 domain-containing protein</fullName>
    </recommendedName>
</protein>
<dbReference type="Pfam" id="PF12096">
    <property type="entry name" value="DUF3572"/>
    <property type="match status" value="1"/>
</dbReference>
<reference evidence="1 2" key="1">
    <citation type="submission" date="2019-03" db="EMBL/GenBank/DDBJ databases">
        <authorList>
            <person name="Kox A.R. M."/>
        </authorList>
    </citation>
    <scope>NUCLEOTIDE SEQUENCE [LARGE SCALE GENOMIC DNA]</scope>
    <source>
        <strain evidence="1">MTUNDRAET4 annotated genome</strain>
    </source>
</reference>
<dbReference type="Proteomes" id="UP000294360">
    <property type="component" value="Chromosome"/>
</dbReference>
<dbReference type="RefSeq" id="WP_244605696.1">
    <property type="nucleotide sequence ID" value="NZ_LR536450.1"/>
</dbReference>
<accession>A0A4V6IMD8</accession>
<proteinExistence type="predicted"/>
<evidence type="ECO:0000313" key="2">
    <source>
        <dbReference type="Proteomes" id="UP000294360"/>
    </source>
</evidence>
<gene>
    <name evidence="1" type="ORF">MTUNDRAET4_0858</name>
</gene>
<sequence length="56" mass="5915">MAIFAPPPPNLGFFVGVLDFLASNEALLLAFAANAGRDPAAVLRARHLLAPPEEMI</sequence>